<dbReference type="EMBL" id="WVTA01000003">
    <property type="protein sequence ID" value="KAK3214801.1"/>
    <property type="molecule type" value="Genomic_DNA"/>
</dbReference>
<protein>
    <submittedName>
        <fullName evidence="1">Uncharacterized protein</fullName>
    </submittedName>
</protein>
<name>A0AAN6M5S6_9PLEO</name>
<dbReference type="AlphaFoldDB" id="A0AAN6M5S6"/>
<accession>A0AAN6M5S6</accession>
<reference evidence="1 2" key="1">
    <citation type="submission" date="2021-02" db="EMBL/GenBank/DDBJ databases">
        <title>Genome assembly of Pseudopithomyces chartarum.</title>
        <authorList>
            <person name="Jauregui R."/>
            <person name="Singh J."/>
            <person name="Voisey C."/>
        </authorList>
    </citation>
    <scope>NUCLEOTIDE SEQUENCE [LARGE SCALE GENOMIC DNA]</scope>
    <source>
        <strain evidence="1 2">AGR01</strain>
    </source>
</reference>
<evidence type="ECO:0000313" key="2">
    <source>
        <dbReference type="Proteomes" id="UP001280581"/>
    </source>
</evidence>
<dbReference type="Proteomes" id="UP001280581">
    <property type="component" value="Unassembled WGS sequence"/>
</dbReference>
<organism evidence="1 2">
    <name type="scientific">Pseudopithomyces chartarum</name>
    <dbReference type="NCBI Taxonomy" id="1892770"/>
    <lineage>
        <taxon>Eukaryota</taxon>
        <taxon>Fungi</taxon>
        <taxon>Dikarya</taxon>
        <taxon>Ascomycota</taxon>
        <taxon>Pezizomycotina</taxon>
        <taxon>Dothideomycetes</taxon>
        <taxon>Pleosporomycetidae</taxon>
        <taxon>Pleosporales</taxon>
        <taxon>Massarineae</taxon>
        <taxon>Didymosphaeriaceae</taxon>
        <taxon>Pseudopithomyces</taxon>
    </lineage>
</organism>
<evidence type="ECO:0000313" key="1">
    <source>
        <dbReference type="EMBL" id="KAK3214801.1"/>
    </source>
</evidence>
<keyword evidence="2" id="KW-1185">Reference proteome</keyword>
<gene>
    <name evidence="1" type="ORF">GRF29_19g1305782</name>
</gene>
<comment type="caution">
    <text evidence="1">The sequence shown here is derived from an EMBL/GenBank/DDBJ whole genome shotgun (WGS) entry which is preliminary data.</text>
</comment>
<proteinExistence type="predicted"/>
<sequence length="520" mass="58811">MTSYNLLGHGIWFRPASTSLVDKIDVDERYKLVDILDRKLRNVPDDMIPKPRKRDSGLLPSRDDLTLADVLDHEEKAIHLPHIPSDIGLEFLLKHRATIDEQGRLAIKDPKVQHIDITRAIFFWRLDDMHQFQRYHDSARWNIALFIALLADDRSKPEEAQPARDFAIAYLAAVLEHYDEPATFDKREAFVRLWKSCKYDFFTFSAAQKATMKKEMKQLTKMWNGRLDRLMNKKLAGLSALETSKVYSTLYGRFVGILIPGQRSYRSCGRLSPARMIEELKRKNPISTYTLQKNALLDALNARGDDYHTPSTSNAMSAQQAAPSPVPTVSFFGYEEPSAQYLQAQYPAPVRSASDYPALHFPAVSRFDVNKNAETIVDKTVAISVLRKTKTKAILTKLLELFPPQVPTRKDIPIPEKFPAPAVPRRMILPIRPREPEIKWEDKLDKWKAESARRVAATTVVNPRTAPAPASEPLRLDQYMMDVDDSLLQTGEPTWDVTDASVPETQSSLLGGGSLFGGGG</sequence>